<sequence>MEVQEMPAGRKEWLTVKALADSGTTLQELQRVFEWIIAEMLDDYYRLSRRQLRVIWVYLYSQPDLRPACWRAMAVYVDPRLPATQLPDAARLGGDAVKIGAITYDFTNPVTAGGE</sequence>
<accession>A0A7C1SH41</accession>
<name>A0A7C1SH41_UNCW3</name>
<proteinExistence type="predicted"/>
<evidence type="ECO:0000313" key="3">
    <source>
        <dbReference type="EMBL" id="HFJ54322.1"/>
    </source>
</evidence>
<dbReference type="EMBL" id="DSTU01000008">
    <property type="protein sequence ID" value="HFJ54322.1"/>
    <property type="molecule type" value="Genomic_DNA"/>
</dbReference>
<dbReference type="EMBL" id="DSLG01000005">
    <property type="protein sequence ID" value="HEA87367.1"/>
    <property type="molecule type" value="Genomic_DNA"/>
</dbReference>
<organism evidence="1">
    <name type="scientific">candidate division WOR-3 bacterium</name>
    <dbReference type="NCBI Taxonomy" id="2052148"/>
    <lineage>
        <taxon>Bacteria</taxon>
        <taxon>Bacteria division WOR-3</taxon>
    </lineage>
</organism>
<comment type="caution">
    <text evidence="1">The sequence shown here is derived from an EMBL/GenBank/DDBJ whole genome shotgun (WGS) entry which is preliminary data.</text>
</comment>
<protein>
    <submittedName>
        <fullName evidence="1">Uncharacterized protein</fullName>
    </submittedName>
</protein>
<reference evidence="1" key="1">
    <citation type="journal article" date="2020" name="mSystems">
        <title>Genome- and Community-Level Interaction Insights into Carbon Utilization and Element Cycling Functions of Hydrothermarchaeota in Hydrothermal Sediment.</title>
        <authorList>
            <person name="Zhou Z."/>
            <person name="Liu Y."/>
            <person name="Xu W."/>
            <person name="Pan J."/>
            <person name="Luo Z.H."/>
            <person name="Li M."/>
        </authorList>
    </citation>
    <scope>NUCLEOTIDE SEQUENCE [LARGE SCALE GENOMIC DNA]</scope>
    <source>
        <strain evidence="2">SpSt-236</strain>
        <strain evidence="1">SpSt-265</strain>
        <strain evidence="3">SpSt-465</strain>
    </source>
</reference>
<dbReference type="AlphaFoldDB" id="A0A7C1SH41"/>
<gene>
    <name evidence="2" type="ORF">ENP62_01710</name>
    <name evidence="1" type="ORF">ENP94_05060</name>
    <name evidence="3" type="ORF">ENS16_06495</name>
</gene>
<evidence type="ECO:0000313" key="1">
    <source>
        <dbReference type="EMBL" id="HEA87367.1"/>
    </source>
</evidence>
<evidence type="ECO:0000313" key="2">
    <source>
        <dbReference type="EMBL" id="HEE18251.1"/>
    </source>
</evidence>
<dbReference type="EMBL" id="DSKA01000126">
    <property type="protein sequence ID" value="HEE18251.1"/>
    <property type="molecule type" value="Genomic_DNA"/>
</dbReference>